<accession>A0A127EJ77</accession>
<dbReference type="SUPFAM" id="SSF53187">
    <property type="entry name" value="Zn-dependent exopeptidases"/>
    <property type="match status" value="1"/>
</dbReference>
<dbReference type="OrthoDB" id="5344211at2"/>
<dbReference type="Gene3D" id="3.40.630.40">
    <property type="entry name" value="Zn-dependent exopeptidases"/>
    <property type="match status" value="1"/>
</dbReference>
<protein>
    <submittedName>
        <fullName evidence="1">Uncharacterized protein</fullName>
    </submittedName>
</protein>
<sequence length="178" mass="20483">MYLAQGAIISLDLGKGHIIDKDTSDDLKEKIQRTILYFFKKEVAQNNLRFIDFTPYNEFFISNGEKLKSIVKRVNRSESDLHITLNVDFSKSNEIFCFVEEFDSKSRKFAENICSFFELSNYKNKGVKNAEVYNLLYVDKPSIIIDLNLNIKDESEVVEKGECIAKTLVESILTLGTK</sequence>
<proteinExistence type="predicted"/>
<reference evidence="1 2" key="1">
    <citation type="journal article" date="2016" name="PLoS ONE">
        <title>Plasmid Characterization and Chromosome Analysis of Two netF+ Clostridium perfringens Isolates Associated with Foal and Canine Necrotizing Enteritis.</title>
        <authorList>
            <person name="Mehdizadeh Gohari I."/>
            <person name="Kropinski A.M."/>
            <person name="Weese S.J."/>
            <person name="Parreira V.R."/>
            <person name="Whitehead A.E."/>
            <person name="Boerlin P."/>
            <person name="Prescott J.F."/>
        </authorList>
    </citation>
    <scope>NUCLEOTIDE SEQUENCE [LARGE SCALE GENOMIC DNA]</scope>
    <source>
        <strain evidence="1 2">JP838</strain>
    </source>
</reference>
<dbReference type="EMBL" id="CP010994">
    <property type="protein sequence ID" value="AMN35998.1"/>
    <property type="molecule type" value="Genomic_DNA"/>
</dbReference>
<dbReference type="PATRIC" id="fig|1502.177.peg.1968"/>
<gene>
    <name evidence="1" type="ORF">JFP838_09595</name>
</gene>
<evidence type="ECO:0000313" key="2">
    <source>
        <dbReference type="Proteomes" id="UP000070260"/>
    </source>
</evidence>
<organism evidence="1 2">
    <name type="scientific">Clostridium perfringens</name>
    <dbReference type="NCBI Taxonomy" id="1502"/>
    <lineage>
        <taxon>Bacteria</taxon>
        <taxon>Bacillati</taxon>
        <taxon>Bacillota</taxon>
        <taxon>Clostridia</taxon>
        <taxon>Eubacteriales</taxon>
        <taxon>Clostridiaceae</taxon>
        <taxon>Clostridium</taxon>
    </lineage>
</organism>
<name>A0A127EJ77_CLOPF</name>
<dbReference type="Proteomes" id="UP000070260">
    <property type="component" value="Chromosome"/>
</dbReference>
<dbReference type="AlphaFoldDB" id="A0A127EJ77"/>
<dbReference type="RefSeq" id="WP_061428522.1">
    <property type="nucleotide sequence ID" value="NZ_CATNXK010000001.1"/>
</dbReference>
<evidence type="ECO:0000313" key="1">
    <source>
        <dbReference type="EMBL" id="AMN35998.1"/>
    </source>
</evidence>